<dbReference type="InterPro" id="IPR047216">
    <property type="entry name" value="Endonuclease_DUF559_bact"/>
</dbReference>
<accession>A0ABS9KBJ5</accession>
<name>A0ABS9KBJ5_9BACT</name>
<proteinExistence type="predicted"/>
<evidence type="ECO:0000313" key="3">
    <source>
        <dbReference type="Proteomes" id="UP001165366"/>
    </source>
</evidence>
<feature type="domain" description="DUF559" evidence="1">
    <location>
        <begin position="2"/>
        <end position="74"/>
    </location>
</feature>
<dbReference type="Gene3D" id="3.40.960.10">
    <property type="entry name" value="VSR Endonuclease"/>
    <property type="match status" value="1"/>
</dbReference>
<keyword evidence="2" id="KW-0540">Nuclease</keyword>
<dbReference type="PANTHER" id="PTHR38590">
    <property type="entry name" value="BLL0828 PROTEIN"/>
    <property type="match status" value="1"/>
</dbReference>
<dbReference type="InterPro" id="IPR007569">
    <property type="entry name" value="DUF559"/>
</dbReference>
<organism evidence="2 3">
    <name type="scientific">Rhodohalobacter sulfatireducens</name>
    <dbReference type="NCBI Taxonomy" id="2911366"/>
    <lineage>
        <taxon>Bacteria</taxon>
        <taxon>Pseudomonadati</taxon>
        <taxon>Balneolota</taxon>
        <taxon>Balneolia</taxon>
        <taxon>Balneolales</taxon>
        <taxon>Balneolaceae</taxon>
        <taxon>Rhodohalobacter</taxon>
    </lineage>
</organism>
<dbReference type="EMBL" id="JAKLWS010000006">
    <property type="protein sequence ID" value="MCG2588224.1"/>
    <property type="molecule type" value="Genomic_DNA"/>
</dbReference>
<dbReference type="InterPro" id="IPR011335">
    <property type="entry name" value="Restrct_endonuc-II-like"/>
</dbReference>
<dbReference type="SUPFAM" id="SSF52980">
    <property type="entry name" value="Restriction endonuclease-like"/>
    <property type="match status" value="1"/>
</dbReference>
<keyword evidence="2" id="KW-0255">Endonuclease</keyword>
<evidence type="ECO:0000259" key="1">
    <source>
        <dbReference type="Pfam" id="PF04480"/>
    </source>
</evidence>
<keyword evidence="3" id="KW-1185">Reference proteome</keyword>
<protein>
    <submittedName>
        <fullName evidence="2">Endonuclease domain-containing protein</fullName>
    </submittedName>
</protein>
<dbReference type="GO" id="GO:0004519">
    <property type="term" value="F:endonuclease activity"/>
    <property type="evidence" value="ECO:0007669"/>
    <property type="project" value="UniProtKB-KW"/>
</dbReference>
<dbReference type="Proteomes" id="UP001165366">
    <property type="component" value="Unassembled WGS sequence"/>
</dbReference>
<evidence type="ECO:0000313" key="2">
    <source>
        <dbReference type="EMBL" id="MCG2588224.1"/>
    </source>
</evidence>
<dbReference type="Pfam" id="PF04480">
    <property type="entry name" value="DUF559"/>
    <property type="match status" value="1"/>
</dbReference>
<comment type="caution">
    <text evidence="2">The sequence shown here is derived from an EMBL/GenBank/DDBJ whole genome shotgun (WGS) entry which is preliminary data.</text>
</comment>
<reference evidence="2" key="2">
    <citation type="submission" date="2024-05" db="EMBL/GenBank/DDBJ databases">
        <title>Rhodohalobacter halophilus gen. nov., sp. nov., a moderately halophilic member of the family Balneolaceae.</title>
        <authorList>
            <person name="Xia J."/>
        </authorList>
    </citation>
    <scope>NUCLEOTIDE SEQUENCE</scope>
    <source>
        <strain evidence="2">WB101</strain>
    </source>
</reference>
<reference evidence="2" key="1">
    <citation type="submission" date="2022-01" db="EMBL/GenBank/DDBJ databases">
        <authorList>
            <person name="Wang Y."/>
        </authorList>
    </citation>
    <scope>NUCLEOTIDE SEQUENCE</scope>
    <source>
        <strain evidence="2">WB101</strain>
    </source>
</reference>
<dbReference type="PANTHER" id="PTHR38590:SF1">
    <property type="entry name" value="BLL0828 PROTEIN"/>
    <property type="match status" value="1"/>
</dbReference>
<keyword evidence="2" id="KW-0378">Hydrolase</keyword>
<gene>
    <name evidence="2" type="ORF">L6773_06575</name>
</gene>
<sequence length="105" mass="12423">MFGFKVRRQYGFYNYVVDFYCPKLKLAVEVDGDIHYFTEKKKKDQQKDRHLEGEEIEAVRIKTLDLEEDYESMIGYLEDVFLNQAKDLGIAPNHDLSFNHPYAPP</sequence>